<proteinExistence type="predicted"/>
<feature type="coiled-coil region" evidence="1">
    <location>
        <begin position="386"/>
        <end position="427"/>
    </location>
</feature>
<feature type="domain" description="DUF7603" evidence="3">
    <location>
        <begin position="856"/>
        <end position="964"/>
    </location>
</feature>
<dbReference type="Pfam" id="PF24554">
    <property type="entry name" value="DUF7603"/>
    <property type="match status" value="1"/>
</dbReference>
<feature type="compositionally biased region" description="Basic and acidic residues" evidence="2">
    <location>
        <begin position="667"/>
        <end position="689"/>
    </location>
</feature>
<sequence length="1118" mass="123325">MEMNRQLQSQGEHEHTSTMTSGSETPDASSDVSPSLPFPPLQDTSLETVPALPPSSRNTRKLTINSTIARPPPATHLIRRKPLSSTASPIATRYSSGDYLTIAHGLPRPEQRYSRSFSVDSPTVYEFQPLASIETIAGLEFPKAKAAAPTEPESPNSDVGNIPHNKAALLRSPFSPPLMTSESAVIAAEVKQPILADHHNLAAPQTILTAGLSQHSEQSSRQGSVAGTGSDEDPLSVLDGYNSDSSYNSNSNHSNMSLYATRKPAPPHLSLADVDADTRATSALSDTEVKTPDTNKPLPKSPGSSKLSSFFGWGSASPSTPEFSDKGSVSPIPSPFGFTRSNTQPDASPVTTLRPTSLLEAPRASFSSGNSRDYVDSYLATPTALSATATAEIEEMEDELKAISSELAASIRREMDLEDLVDRLQAEKDNPTTIGNKRTSDYFSDSGYSSARFSEYDQQKEEIEKIQRRSEQEKAQIRLDLTSKVQEERSKRAELDSQIKELSERASQIDLVQMNSMDATGRIKDLESTCDTLRRKLSEERQVKDNFEDLLSALKGELQNAANERDNLRDEIVPQLRARVEGLEGQATDLEKMTYESTKMQQELQALKNENISLKHAQSSMGSIAEESSFQAISSRMSRSSSITGPPSAFKSSSRPPSGLSRSKSVKMTESRDTNESRQMLSDRLKDVEEQRDALHRALKALLERQECQNRENEKKIKALEMERDRVMSGSPQKAGFVKEVSNLREEINVLRRRSEEALEQKWQVEKGLAGLKMDLDRAEQEISSLRSLLQEKDILIPEALARSSASSDGQYRAPVTSESLVTAYSELQGAYSSALDRVKELELGSTPQDEKTKLALEKLEQSLSLAVSERDYAMQDVSSYKTQLDTLKAGERVYMESEKALADELTESARRVEELSTQVRQQLATNQNLRQRLTDTVARGEAEQKANAVRIAAMQNRLATLEEQVVAAQTASEERVTRHEDEITAMKEGHSRQLSRLSNGLRSPRAFPSKSPLSPFFATPASRSPRLSITRTGPAMSVAEETQVAALKAKVAELETALTQADSDMEEVVGRMNAAQIEVLQLQEEREAVMSQTRRLERELTAEKVKAFEGRFKSLQS</sequence>
<comment type="caution">
    <text evidence="4">The sequence shown here is derived from an EMBL/GenBank/DDBJ whole genome shotgun (WGS) entry which is preliminary data.</text>
</comment>
<dbReference type="GO" id="GO:0005815">
    <property type="term" value="C:microtubule organizing center"/>
    <property type="evidence" value="ECO:0007669"/>
    <property type="project" value="TreeGrafter"/>
</dbReference>
<dbReference type="GO" id="GO:0005737">
    <property type="term" value="C:cytoplasm"/>
    <property type="evidence" value="ECO:0007669"/>
    <property type="project" value="TreeGrafter"/>
</dbReference>
<feature type="region of interest" description="Disordered" evidence="2">
    <location>
        <begin position="988"/>
        <end position="1029"/>
    </location>
</feature>
<feature type="compositionally biased region" description="Polar residues" evidence="2">
    <location>
        <begin position="207"/>
        <end position="227"/>
    </location>
</feature>
<feature type="compositionally biased region" description="Basic and acidic residues" evidence="2">
    <location>
        <begin position="454"/>
        <end position="472"/>
    </location>
</feature>
<feature type="compositionally biased region" description="Low complexity" evidence="2">
    <location>
        <begin position="242"/>
        <end position="257"/>
    </location>
</feature>
<evidence type="ECO:0000313" key="4">
    <source>
        <dbReference type="EMBL" id="KAH6646299.1"/>
    </source>
</evidence>
<feature type="compositionally biased region" description="Polar residues" evidence="2">
    <location>
        <begin position="339"/>
        <end position="355"/>
    </location>
</feature>
<evidence type="ECO:0000256" key="2">
    <source>
        <dbReference type="SAM" id="MobiDB-lite"/>
    </source>
</evidence>
<feature type="compositionally biased region" description="Polar residues" evidence="2">
    <location>
        <begin position="55"/>
        <end position="68"/>
    </location>
</feature>
<accession>A0A9P8RHU6</accession>
<feature type="compositionally biased region" description="Low complexity" evidence="2">
    <location>
        <begin position="296"/>
        <end position="312"/>
    </location>
</feature>
<feature type="compositionally biased region" description="Polar residues" evidence="2">
    <location>
        <begin position="993"/>
        <end position="1002"/>
    </location>
</feature>
<dbReference type="GO" id="GO:0030705">
    <property type="term" value="P:cytoskeleton-dependent intracellular transport"/>
    <property type="evidence" value="ECO:0007669"/>
    <property type="project" value="TreeGrafter"/>
</dbReference>
<reference evidence="4" key="1">
    <citation type="journal article" date="2021" name="Nat. Commun.">
        <title>Genetic determinants of endophytism in the Arabidopsis root mycobiome.</title>
        <authorList>
            <person name="Mesny F."/>
            <person name="Miyauchi S."/>
            <person name="Thiergart T."/>
            <person name="Pickel B."/>
            <person name="Atanasova L."/>
            <person name="Karlsson M."/>
            <person name="Huettel B."/>
            <person name="Barry K.W."/>
            <person name="Haridas S."/>
            <person name="Chen C."/>
            <person name="Bauer D."/>
            <person name="Andreopoulos W."/>
            <person name="Pangilinan J."/>
            <person name="LaButti K."/>
            <person name="Riley R."/>
            <person name="Lipzen A."/>
            <person name="Clum A."/>
            <person name="Drula E."/>
            <person name="Henrissat B."/>
            <person name="Kohler A."/>
            <person name="Grigoriev I.V."/>
            <person name="Martin F.M."/>
            <person name="Hacquard S."/>
        </authorList>
    </citation>
    <scope>NUCLEOTIDE SEQUENCE</scope>
    <source>
        <strain evidence="4">MPI-SDFR-AT-0073</strain>
    </source>
</reference>
<evidence type="ECO:0000313" key="5">
    <source>
        <dbReference type="Proteomes" id="UP000758603"/>
    </source>
</evidence>
<feature type="compositionally biased region" description="Low complexity" evidence="2">
    <location>
        <begin position="651"/>
        <end position="663"/>
    </location>
</feature>
<dbReference type="EMBL" id="JAGPXC010000010">
    <property type="protein sequence ID" value="KAH6646299.1"/>
    <property type="molecule type" value="Genomic_DNA"/>
</dbReference>
<feature type="compositionally biased region" description="Low complexity" evidence="2">
    <location>
        <begin position="628"/>
        <end position="642"/>
    </location>
</feature>
<dbReference type="Proteomes" id="UP000758603">
    <property type="component" value="Unassembled WGS sequence"/>
</dbReference>
<dbReference type="PANTHER" id="PTHR18947:SF28">
    <property type="entry name" value="GIRDIN, ISOFORM A"/>
    <property type="match status" value="1"/>
</dbReference>
<dbReference type="InterPro" id="IPR056023">
    <property type="entry name" value="DUF7603"/>
</dbReference>
<dbReference type="GO" id="GO:0031122">
    <property type="term" value="P:cytoplasmic microtubule organization"/>
    <property type="evidence" value="ECO:0007669"/>
    <property type="project" value="TreeGrafter"/>
</dbReference>
<feature type="coiled-coil region" evidence="1">
    <location>
        <begin position="1038"/>
        <end position="1100"/>
    </location>
</feature>
<dbReference type="GeneID" id="70129795"/>
<feature type="region of interest" description="Disordered" evidence="2">
    <location>
        <begin position="144"/>
        <end position="174"/>
    </location>
</feature>
<feature type="region of interest" description="Disordered" evidence="2">
    <location>
        <begin position="618"/>
        <end position="689"/>
    </location>
</feature>
<feature type="compositionally biased region" description="Polar residues" evidence="2">
    <location>
        <begin position="1"/>
        <end position="10"/>
    </location>
</feature>
<name>A0A9P8RHU6_9PEZI</name>
<gene>
    <name evidence="4" type="ORF">BKA67DRAFT_541271</name>
</gene>
<keyword evidence="5" id="KW-1185">Reference proteome</keyword>
<organism evidence="4 5">
    <name type="scientific">Truncatella angustata</name>
    <dbReference type="NCBI Taxonomy" id="152316"/>
    <lineage>
        <taxon>Eukaryota</taxon>
        <taxon>Fungi</taxon>
        <taxon>Dikarya</taxon>
        <taxon>Ascomycota</taxon>
        <taxon>Pezizomycotina</taxon>
        <taxon>Sordariomycetes</taxon>
        <taxon>Xylariomycetidae</taxon>
        <taxon>Amphisphaeriales</taxon>
        <taxon>Sporocadaceae</taxon>
        <taxon>Truncatella</taxon>
    </lineage>
</organism>
<protein>
    <recommendedName>
        <fullName evidence="3">DUF7603 domain-containing protein</fullName>
    </recommendedName>
</protein>
<feature type="region of interest" description="Disordered" evidence="2">
    <location>
        <begin position="451"/>
        <end position="472"/>
    </location>
</feature>
<feature type="region of interest" description="Disordered" evidence="2">
    <location>
        <begin position="207"/>
        <end position="356"/>
    </location>
</feature>
<feature type="compositionally biased region" description="Polar residues" evidence="2">
    <location>
        <begin position="17"/>
        <end position="33"/>
    </location>
</feature>
<keyword evidence="1" id="KW-0175">Coiled coil</keyword>
<feature type="region of interest" description="Disordered" evidence="2">
    <location>
        <begin position="1"/>
        <end position="90"/>
    </location>
</feature>
<dbReference type="GO" id="GO:0008017">
    <property type="term" value="F:microtubule binding"/>
    <property type="evidence" value="ECO:0007669"/>
    <property type="project" value="TreeGrafter"/>
</dbReference>
<dbReference type="RefSeq" id="XP_045952813.1">
    <property type="nucleotide sequence ID" value="XM_046100903.1"/>
</dbReference>
<evidence type="ECO:0000259" key="3">
    <source>
        <dbReference type="Pfam" id="PF24554"/>
    </source>
</evidence>
<dbReference type="PANTHER" id="PTHR18947">
    <property type="entry name" value="HOOK PROTEINS"/>
    <property type="match status" value="1"/>
</dbReference>
<dbReference type="GO" id="GO:0051959">
    <property type="term" value="F:dynein light intermediate chain binding"/>
    <property type="evidence" value="ECO:0007669"/>
    <property type="project" value="TreeGrafter"/>
</dbReference>
<dbReference type="OrthoDB" id="5395440at2759"/>
<dbReference type="AlphaFoldDB" id="A0A9P8RHU6"/>
<evidence type="ECO:0000256" key="1">
    <source>
        <dbReference type="SAM" id="Coils"/>
    </source>
</evidence>
<feature type="coiled-coil region" evidence="1">
    <location>
        <begin position="896"/>
        <end position="972"/>
    </location>
</feature>